<proteinExistence type="inferred from homology"/>
<evidence type="ECO:0000256" key="4">
    <source>
        <dbReference type="ARBA" id="ARBA00022833"/>
    </source>
</evidence>
<dbReference type="EMBL" id="QQAW01000005">
    <property type="protein sequence ID" value="RDI37672.1"/>
    <property type="molecule type" value="Genomic_DNA"/>
</dbReference>
<feature type="zinc finger region" description="C4-type" evidence="7">
    <location>
        <begin position="56"/>
        <end position="71"/>
    </location>
</feature>
<evidence type="ECO:0000313" key="11">
    <source>
        <dbReference type="Proteomes" id="UP000254958"/>
    </source>
</evidence>
<name>A0A370G1R1_GLULI</name>
<dbReference type="Pfam" id="PF02132">
    <property type="entry name" value="RecR_ZnF"/>
    <property type="match status" value="1"/>
</dbReference>
<protein>
    <recommendedName>
        <fullName evidence="7">Recombination protein RecR</fullName>
    </recommendedName>
</protein>
<keyword evidence="4 7" id="KW-0862">Zinc</keyword>
<dbReference type="CDD" id="cd01025">
    <property type="entry name" value="TOPRIM_recR"/>
    <property type="match status" value="1"/>
</dbReference>
<dbReference type="Gene3D" id="3.40.1360.10">
    <property type="match status" value="1"/>
</dbReference>
<evidence type="ECO:0000256" key="6">
    <source>
        <dbReference type="ARBA" id="ARBA00023204"/>
    </source>
</evidence>
<sequence>MGGADIERLIALLARLPGLGPRSARRAALALLRQPQTRMLPLAQAMEQAARTVRTCSTCGNLDTHDPCGICTDSARDRGLVCVVETVGDLWALERAGVHRGVYQVLGGTLSALSGTGPDDLNLAPLLARLEEGGVREVILALGATVEGAATAHWLQDRLAGFDVPVSRVGQGVPMGGGALDVLDDGTLAAALTARKIYS</sequence>
<dbReference type="GO" id="GO:0006310">
    <property type="term" value="P:DNA recombination"/>
    <property type="evidence" value="ECO:0007669"/>
    <property type="project" value="UniProtKB-UniRule"/>
</dbReference>
<keyword evidence="11" id="KW-1185">Reference proteome</keyword>
<dbReference type="NCBIfam" id="TIGR00615">
    <property type="entry name" value="recR"/>
    <property type="match status" value="1"/>
</dbReference>
<organism evidence="10 11">
    <name type="scientific">Gluconacetobacter liquefaciens</name>
    <name type="common">Acetobacter liquefaciens</name>
    <dbReference type="NCBI Taxonomy" id="89584"/>
    <lineage>
        <taxon>Bacteria</taxon>
        <taxon>Pseudomonadati</taxon>
        <taxon>Pseudomonadota</taxon>
        <taxon>Alphaproteobacteria</taxon>
        <taxon>Acetobacterales</taxon>
        <taxon>Acetobacteraceae</taxon>
        <taxon>Gluconacetobacter</taxon>
    </lineage>
</organism>
<dbReference type="PROSITE" id="PS50880">
    <property type="entry name" value="TOPRIM"/>
    <property type="match status" value="1"/>
</dbReference>
<dbReference type="PANTHER" id="PTHR30446">
    <property type="entry name" value="RECOMBINATION PROTEIN RECR"/>
    <property type="match status" value="1"/>
</dbReference>
<evidence type="ECO:0000256" key="2">
    <source>
        <dbReference type="ARBA" id="ARBA00022763"/>
    </source>
</evidence>
<dbReference type="Pfam" id="PF21176">
    <property type="entry name" value="RecR_HhH"/>
    <property type="match status" value="1"/>
</dbReference>
<dbReference type="GO" id="GO:0008270">
    <property type="term" value="F:zinc ion binding"/>
    <property type="evidence" value="ECO:0007669"/>
    <property type="project" value="UniProtKB-KW"/>
</dbReference>
<evidence type="ECO:0000313" key="10">
    <source>
        <dbReference type="EMBL" id="RDI37672.1"/>
    </source>
</evidence>
<reference evidence="9 12" key="2">
    <citation type="submission" date="2020-04" db="EMBL/GenBank/DDBJ databases">
        <title>Description of novel Gluconacetobacter.</title>
        <authorList>
            <person name="Sombolestani A."/>
        </authorList>
    </citation>
    <scope>NUCLEOTIDE SEQUENCE [LARGE SCALE GENOMIC DNA]</scope>
    <source>
        <strain evidence="9 12">LMG 1382</strain>
    </source>
</reference>
<evidence type="ECO:0000313" key="12">
    <source>
        <dbReference type="Proteomes" id="UP000562982"/>
    </source>
</evidence>
<comment type="similarity">
    <text evidence="7">Belongs to the RecR family.</text>
</comment>
<gene>
    <name evidence="7 9" type="primary">recR</name>
    <name evidence="10" type="ORF">C7453_10581</name>
    <name evidence="9" type="ORF">HLH32_11025</name>
</gene>
<dbReference type="AlphaFoldDB" id="A0A370G1R1"/>
<evidence type="ECO:0000259" key="8">
    <source>
        <dbReference type="PROSITE" id="PS50880"/>
    </source>
</evidence>
<evidence type="ECO:0000256" key="3">
    <source>
        <dbReference type="ARBA" id="ARBA00022771"/>
    </source>
</evidence>
<keyword evidence="2 7" id="KW-0227">DNA damage</keyword>
<dbReference type="SUPFAM" id="SSF111304">
    <property type="entry name" value="Recombination protein RecR"/>
    <property type="match status" value="1"/>
</dbReference>
<evidence type="ECO:0000256" key="1">
    <source>
        <dbReference type="ARBA" id="ARBA00022723"/>
    </source>
</evidence>
<dbReference type="PROSITE" id="PS01300">
    <property type="entry name" value="RECR"/>
    <property type="match status" value="1"/>
</dbReference>
<dbReference type="RefSeq" id="WP_114727439.1">
    <property type="nucleotide sequence ID" value="NZ_JABEQI010000005.1"/>
</dbReference>
<dbReference type="GO" id="GO:0003677">
    <property type="term" value="F:DNA binding"/>
    <property type="evidence" value="ECO:0007669"/>
    <property type="project" value="UniProtKB-UniRule"/>
</dbReference>
<dbReference type="Proteomes" id="UP000562982">
    <property type="component" value="Unassembled WGS sequence"/>
</dbReference>
<keyword evidence="1 7" id="KW-0479">Metal-binding</keyword>
<dbReference type="Gene3D" id="1.10.8.420">
    <property type="entry name" value="RecR Domain 1"/>
    <property type="match status" value="1"/>
</dbReference>
<keyword evidence="5 7" id="KW-0233">DNA recombination</keyword>
<dbReference type="SMART" id="SM00493">
    <property type="entry name" value="TOPRIM"/>
    <property type="match status" value="1"/>
</dbReference>
<comment type="function">
    <text evidence="7">May play a role in DNA repair. It seems to be involved in an RecBC-independent recombinational process of DNA repair. It may act with RecF and RecO.</text>
</comment>
<dbReference type="EMBL" id="JABEQI010000005">
    <property type="protein sequence ID" value="MBB2186910.1"/>
    <property type="molecule type" value="Genomic_DNA"/>
</dbReference>
<dbReference type="InterPro" id="IPR015967">
    <property type="entry name" value="Rcmb_RecR_Znf"/>
</dbReference>
<feature type="domain" description="Toprim" evidence="8">
    <location>
        <begin position="79"/>
        <end position="174"/>
    </location>
</feature>
<dbReference type="InterPro" id="IPR006171">
    <property type="entry name" value="TOPRIM_dom"/>
</dbReference>
<reference evidence="10 11" key="1">
    <citation type="submission" date="2018-07" db="EMBL/GenBank/DDBJ databases">
        <title>Genomic Encyclopedia of Type Strains, Phase IV (KMG-IV): sequencing the most valuable type-strain genomes for metagenomic binning, comparative biology and taxonomic classification.</title>
        <authorList>
            <person name="Goeker M."/>
        </authorList>
    </citation>
    <scope>NUCLEOTIDE SEQUENCE [LARGE SCALE GENOMIC DNA]</scope>
    <source>
        <strain evidence="10 11">DSM 5603</strain>
    </source>
</reference>
<dbReference type="Pfam" id="PF13662">
    <property type="entry name" value="Toprim_4"/>
    <property type="match status" value="1"/>
</dbReference>
<dbReference type="HAMAP" id="MF_00017">
    <property type="entry name" value="RecR"/>
    <property type="match status" value="1"/>
</dbReference>
<dbReference type="Proteomes" id="UP000254958">
    <property type="component" value="Unassembled WGS sequence"/>
</dbReference>
<evidence type="ECO:0000313" key="9">
    <source>
        <dbReference type="EMBL" id="MBB2186910.1"/>
    </source>
</evidence>
<evidence type="ECO:0000256" key="5">
    <source>
        <dbReference type="ARBA" id="ARBA00023172"/>
    </source>
</evidence>
<evidence type="ECO:0000256" key="7">
    <source>
        <dbReference type="HAMAP-Rule" id="MF_00017"/>
    </source>
</evidence>
<comment type="caution">
    <text evidence="10">The sequence shown here is derived from an EMBL/GenBank/DDBJ whole genome shotgun (WGS) entry which is preliminary data.</text>
</comment>
<dbReference type="InterPro" id="IPR034137">
    <property type="entry name" value="TOPRIM_RecR"/>
</dbReference>
<accession>A0A370G1R1</accession>
<dbReference type="GO" id="GO:0006281">
    <property type="term" value="P:DNA repair"/>
    <property type="evidence" value="ECO:0007669"/>
    <property type="project" value="UniProtKB-UniRule"/>
</dbReference>
<keyword evidence="6 7" id="KW-0234">DNA repair</keyword>
<keyword evidence="3 7" id="KW-0863">Zinc-finger</keyword>
<dbReference type="PANTHER" id="PTHR30446:SF0">
    <property type="entry name" value="RECOMBINATION PROTEIN RECR"/>
    <property type="match status" value="1"/>
</dbReference>
<dbReference type="InterPro" id="IPR023627">
    <property type="entry name" value="Rcmb_RecR"/>
</dbReference>
<dbReference type="InterPro" id="IPR000093">
    <property type="entry name" value="DNA_Rcmb_RecR"/>
</dbReference>